<sequence>MKIINKTYVLVLILIVAAIINLLLLYESQQIDNSLSNSIIKTGDLKVDAEHISSLAISVANGDINDKENLNNAIKDIDEFLLKLENGGSVNGQQLQKIPTGLTEEYNKMKTSWESYREKIIKVEKTSVFDREATNAMNYVLQKNGELVLSTKTVSDELSNLDRDYNRHKEIAKELEKSAIEIGQLTLLISIGEEDNIQQKLKNERIAFEIELRKLLGIPTEELDVESVGKTNEELIPIPRENSNELRKIDPLWEALQARIIILEERALLSPDFNLAKNEMIQQKSILFSSIDDILLSWNAEIVKNSQEGQIIIQALLLIDVGVFFLVLFIIRQSLLPLGLITNALSEIKEGTYGRKIEYNKADEVGTLVDTFNVMSNTIKEKDEQTKKTDIAKDEFLAMITHELKTPLVPIQGYADILLSEHLGKLTDKQKERISIIKTSSETLLSIISDLLDAQKLELGQLRMKKETHNIKNTIVEALADFEPDLQKKKITKIIDLQDVQIDYDPVRIKQVLTNLIKNSLNVIQPEVGKIEITMKILPQNIQISVKDNGIGIPLEKQQDLFKKFYQVDATLTREKGGSGLGLAICKGIVESHDGTISVKSVPNQGAEFTITLPKNSQPTKSPIDIS</sequence>
<keyword evidence="5" id="KW-0418">Kinase</keyword>
<dbReference type="FunFam" id="3.30.565.10:FF:000006">
    <property type="entry name" value="Sensor histidine kinase WalK"/>
    <property type="match status" value="1"/>
</dbReference>
<evidence type="ECO:0000256" key="3">
    <source>
        <dbReference type="ARBA" id="ARBA00022553"/>
    </source>
</evidence>
<dbReference type="PRINTS" id="PR00344">
    <property type="entry name" value="BCTRLSENSOR"/>
</dbReference>
<reference evidence="9 10" key="1">
    <citation type="journal article" date="2011" name="J. Bacteriol.">
        <title>Genome Sequence of an Ammonia-Oxidizing Soil Archaeon, "Candidatus Nitrosoarchaeum koreensis" MY1.</title>
        <authorList>
            <person name="Kim B.K."/>
            <person name="Jung M.Y."/>
            <person name="Yu D.S."/>
            <person name="Park S.J."/>
            <person name="Oh T.K."/>
            <person name="Rhee S.K."/>
            <person name="Kim J.F."/>
        </authorList>
    </citation>
    <scope>NUCLEOTIDE SEQUENCE [LARGE SCALE GENOMIC DNA]</scope>
    <source>
        <strain evidence="9 10">MY1</strain>
    </source>
</reference>
<evidence type="ECO:0000256" key="1">
    <source>
        <dbReference type="ARBA" id="ARBA00000085"/>
    </source>
</evidence>
<dbReference type="InterPro" id="IPR003660">
    <property type="entry name" value="HAMP_dom"/>
</dbReference>
<dbReference type="Gene3D" id="3.30.565.10">
    <property type="entry name" value="Histidine kinase-like ATPase, C-terminal domain"/>
    <property type="match status" value="1"/>
</dbReference>
<protein>
    <recommendedName>
        <fullName evidence="2">histidine kinase</fullName>
        <ecNumber evidence="2">2.7.13.3</ecNumber>
    </recommendedName>
</protein>
<name>F9CXI3_9ARCH</name>
<dbReference type="InterPro" id="IPR005467">
    <property type="entry name" value="His_kinase_dom"/>
</dbReference>
<dbReference type="STRING" id="1001994.MY1_1227"/>
<dbReference type="AlphaFoldDB" id="F9CXI3"/>
<dbReference type="CDD" id="cd00082">
    <property type="entry name" value="HisKA"/>
    <property type="match status" value="1"/>
</dbReference>
<dbReference type="InterPro" id="IPR036890">
    <property type="entry name" value="HATPase_C_sf"/>
</dbReference>
<evidence type="ECO:0000259" key="8">
    <source>
        <dbReference type="PROSITE" id="PS50885"/>
    </source>
</evidence>
<dbReference type="GO" id="GO:0005886">
    <property type="term" value="C:plasma membrane"/>
    <property type="evidence" value="ECO:0007669"/>
    <property type="project" value="TreeGrafter"/>
</dbReference>
<dbReference type="PROSITE" id="PS50109">
    <property type="entry name" value="HIS_KIN"/>
    <property type="match status" value="1"/>
</dbReference>
<keyword evidence="6" id="KW-1133">Transmembrane helix</keyword>
<dbReference type="PANTHER" id="PTHR43047:SF72">
    <property type="entry name" value="OSMOSENSING HISTIDINE PROTEIN KINASE SLN1"/>
    <property type="match status" value="1"/>
</dbReference>
<dbReference type="GO" id="GO:0009927">
    <property type="term" value="F:histidine phosphotransfer kinase activity"/>
    <property type="evidence" value="ECO:0007669"/>
    <property type="project" value="TreeGrafter"/>
</dbReference>
<keyword evidence="4" id="KW-0808">Transferase</keyword>
<dbReference type="SUPFAM" id="SSF47384">
    <property type="entry name" value="Homodimeric domain of signal transducing histidine kinase"/>
    <property type="match status" value="1"/>
</dbReference>
<dbReference type="SMART" id="SM00388">
    <property type="entry name" value="HisKA"/>
    <property type="match status" value="1"/>
</dbReference>
<dbReference type="SUPFAM" id="SSF158472">
    <property type="entry name" value="HAMP domain-like"/>
    <property type="match status" value="1"/>
</dbReference>
<dbReference type="PATRIC" id="fig|1001994.6.peg.1215"/>
<dbReference type="SMART" id="SM00387">
    <property type="entry name" value="HATPase_c"/>
    <property type="match status" value="1"/>
</dbReference>
<feature type="domain" description="HAMP" evidence="8">
    <location>
        <begin position="332"/>
        <end position="384"/>
    </location>
</feature>
<keyword evidence="3" id="KW-0597">Phosphoprotein</keyword>
<gene>
    <name evidence="9" type="ORF">MY1_1227</name>
</gene>
<comment type="catalytic activity">
    <reaction evidence="1">
        <text>ATP + protein L-histidine = ADP + protein N-phospho-L-histidine.</text>
        <dbReference type="EC" id="2.7.13.3"/>
    </reaction>
</comment>
<evidence type="ECO:0000313" key="10">
    <source>
        <dbReference type="Proteomes" id="UP000004440"/>
    </source>
</evidence>
<dbReference type="EC" id="2.7.13.3" evidence="2"/>
<feature type="transmembrane region" description="Helical" evidence="6">
    <location>
        <begin position="7"/>
        <end position="26"/>
    </location>
</feature>
<dbReference type="PANTHER" id="PTHR43047">
    <property type="entry name" value="TWO-COMPONENT HISTIDINE PROTEIN KINASE"/>
    <property type="match status" value="1"/>
</dbReference>
<keyword evidence="10" id="KW-1185">Reference proteome</keyword>
<dbReference type="InterPro" id="IPR003594">
    <property type="entry name" value="HATPase_dom"/>
</dbReference>
<dbReference type="EMBL" id="AFPU01000001">
    <property type="protein sequence ID" value="EGP93985.1"/>
    <property type="molecule type" value="Genomic_DNA"/>
</dbReference>
<dbReference type="InterPro" id="IPR004358">
    <property type="entry name" value="Sig_transdc_His_kin-like_C"/>
</dbReference>
<dbReference type="Pfam" id="PF00672">
    <property type="entry name" value="HAMP"/>
    <property type="match status" value="1"/>
</dbReference>
<evidence type="ECO:0000313" key="9">
    <source>
        <dbReference type="EMBL" id="EGP93985.1"/>
    </source>
</evidence>
<dbReference type="RefSeq" id="WP_007550869.1">
    <property type="nucleotide sequence ID" value="NZ_AFPU01000001.1"/>
</dbReference>
<dbReference type="Gene3D" id="6.10.340.10">
    <property type="match status" value="1"/>
</dbReference>
<accession>F9CXI3</accession>
<keyword evidence="6" id="KW-0472">Membrane</keyword>
<dbReference type="PROSITE" id="PS50885">
    <property type="entry name" value="HAMP"/>
    <property type="match status" value="1"/>
</dbReference>
<feature type="domain" description="Histidine kinase" evidence="7">
    <location>
        <begin position="399"/>
        <end position="617"/>
    </location>
</feature>
<proteinExistence type="predicted"/>
<evidence type="ECO:0000256" key="6">
    <source>
        <dbReference type="SAM" id="Phobius"/>
    </source>
</evidence>
<dbReference type="InterPro" id="IPR036097">
    <property type="entry name" value="HisK_dim/P_sf"/>
</dbReference>
<dbReference type="SUPFAM" id="SSF55874">
    <property type="entry name" value="ATPase domain of HSP90 chaperone/DNA topoisomerase II/histidine kinase"/>
    <property type="match status" value="1"/>
</dbReference>
<evidence type="ECO:0000256" key="2">
    <source>
        <dbReference type="ARBA" id="ARBA00012438"/>
    </source>
</evidence>
<dbReference type="Gene3D" id="1.10.287.130">
    <property type="match status" value="1"/>
</dbReference>
<keyword evidence="6" id="KW-0812">Transmembrane</keyword>
<dbReference type="SMART" id="SM00304">
    <property type="entry name" value="HAMP"/>
    <property type="match status" value="1"/>
</dbReference>
<dbReference type="GO" id="GO:0000155">
    <property type="term" value="F:phosphorelay sensor kinase activity"/>
    <property type="evidence" value="ECO:0007669"/>
    <property type="project" value="InterPro"/>
</dbReference>
<evidence type="ECO:0000256" key="4">
    <source>
        <dbReference type="ARBA" id="ARBA00022679"/>
    </source>
</evidence>
<comment type="caution">
    <text evidence="9">The sequence shown here is derived from an EMBL/GenBank/DDBJ whole genome shotgun (WGS) entry which is preliminary data.</text>
</comment>
<dbReference type="Proteomes" id="UP000004440">
    <property type="component" value="Unassembled WGS sequence"/>
</dbReference>
<evidence type="ECO:0000256" key="5">
    <source>
        <dbReference type="ARBA" id="ARBA00022777"/>
    </source>
</evidence>
<dbReference type="Pfam" id="PF02518">
    <property type="entry name" value="HATPase_c"/>
    <property type="match status" value="1"/>
</dbReference>
<dbReference type="Pfam" id="PF00512">
    <property type="entry name" value="HisKA"/>
    <property type="match status" value="1"/>
</dbReference>
<evidence type="ECO:0000259" key="7">
    <source>
        <dbReference type="PROSITE" id="PS50109"/>
    </source>
</evidence>
<organism evidence="9 10">
    <name type="scientific">Nitrosarchaeum koreense MY1</name>
    <dbReference type="NCBI Taxonomy" id="1001994"/>
    <lineage>
        <taxon>Archaea</taxon>
        <taxon>Nitrososphaerota</taxon>
        <taxon>Nitrososphaeria</taxon>
        <taxon>Nitrosopumilales</taxon>
        <taxon>Nitrosopumilaceae</taxon>
        <taxon>Nitrosarchaeum</taxon>
    </lineage>
</organism>
<dbReference type="CDD" id="cd06225">
    <property type="entry name" value="HAMP"/>
    <property type="match status" value="1"/>
</dbReference>
<dbReference type="InterPro" id="IPR003661">
    <property type="entry name" value="HisK_dim/P_dom"/>
</dbReference>